<organism evidence="1 2">
    <name type="scientific">Apiospora arundinis</name>
    <dbReference type="NCBI Taxonomy" id="335852"/>
    <lineage>
        <taxon>Eukaryota</taxon>
        <taxon>Fungi</taxon>
        <taxon>Dikarya</taxon>
        <taxon>Ascomycota</taxon>
        <taxon>Pezizomycotina</taxon>
        <taxon>Sordariomycetes</taxon>
        <taxon>Xylariomycetidae</taxon>
        <taxon>Amphisphaeriales</taxon>
        <taxon>Apiosporaceae</taxon>
        <taxon>Apiospora</taxon>
    </lineage>
</organism>
<sequence>MFLSGTRFGSRASVRIGPRSSGVVDPPSQPFVAVVVAVVDISMPMAQLGGDVFERFGVPGARSAAFIVASPSMCRVFLFSISLFVSHDFFPTRLFGASSLLFGRPGLLPVDGCLVDVVGFVAESGEDVLATDLDKGK</sequence>
<proteinExistence type="predicted"/>
<dbReference type="Proteomes" id="UP001390339">
    <property type="component" value="Unassembled WGS sequence"/>
</dbReference>
<protein>
    <submittedName>
        <fullName evidence="1">Uncharacterized protein</fullName>
    </submittedName>
</protein>
<comment type="caution">
    <text evidence="1">The sequence shown here is derived from an EMBL/GenBank/DDBJ whole genome shotgun (WGS) entry which is preliminary data.</text>
</comment>
<reference evidence="1 2" key="1">
    <citation type="journal article" date="2024" name="IMA Fungus">
        <title>Apiospora arundinis, a panoply of carbohydrate-active enzymes and secondary metabolites.</title>
        <authorList>
            <person name="Sorensen T."/>
            <person name="Petersen C."/>
            <person name="Muurmann A.T."/>
            <person name="Christiansen J.V."/>
            <person name="Brundto M.L."/>
            <person name="Overgaard C.K."/>
            <person name="Boysen A.T."/>
            <person name="Wollenberg R.D."/>
            <person name="Larsen T.O."/>
            <person name="Sorensen J.L."/>
            <person name="Nielsen K.L."/>
            <person name="Sondergaard T.E."/>
        </authorList>
    </citation>
    <scope>NUCLEOTIDE SEQUENCE [LARGE SCALE GENOMIC DNA]</scope>
    <source>
        <strain evidence="1 2">AAU 773</strain>
    </source>
</reference>
<evidence type="ECO:0000313" key="2">
    <source>
        <dbReference type="Proteomes" id="UP001390339"/>
    </source>
</evidence>
<name>A0ABR2IX68_9PEZI</name>
<accession>A0ABR2IX68</accession>
<evidence type="ECO:0000313" key="1">
    <source>
        <dbReference type="EMBL" id="KAK8869419.1"/>
    </source>
</evidence>
<dbReference type="EMBL" id="JAPCWZ010000004">
    <property type="protein sequence ID" value="KAK8869419.1"/>
    <property type="molecule type" value="Genomic_DNA"/>
</dbReference>
<keyword evidence="2" id="KW-1185">Reference proteome</keyword>
<gene>
    <name evidence="1" type="ORF">PGQ11_007997</name>
</gene>